<evidence type="ECO:0000256" key="1">
    <source>
        <dbReference type="ARBA" id="ARBA00014759"/>
    </source>
</evidence>
<sequence length="171" mass="19337">MKVFKDILTNDEMFTDTYPMEDISDAFYMVKGKNITVGAEDIQIDGANPSAEEAPEEGGDATSTSGVDVVLFMRLQETGFASKKDFLLYLKGYLKSLKEKLQESNPDAVEKLPGIQKPLQDILKNYKDLQFFTGESMNPDGMVVIMDYKDFDGEERPVLYFPKYGLQEEKL</sequence>
<protein>
    <recommendedName>
        <fullName evidence="1">Translationally-controlled tumor protein homolog</fullName>
    </recommendedName>
</protein>
<gene>
    <name evidence="5" type="primary">LOC108670799</name>
</gene>
<proteinExistence type="inferred from homology"/>
<reference evidence="5" key="1">
    <citation type="submission" date="2025-08" db="UniProtKB">
        <authorList>
            <consortium name="RefSeq"/>
        </authorList>
    </citation>
    <scope>IDENTIFICATION</scope>
    <source>
        <tissue evidence="5">Whole organism</tissue>
    </source>
</reference>
<dbReference type="PRINTS" id="PR01653">
    <property type="entry name" value="TCTPROTEIN"/>
</dbReference>
<dbReference type="PROSITE" id="PS51797">
    <property type="entry name" value="TCTP_3"/>
    <property type="match status" value="1"/>
</dbReference>
<dbReference type="OMA" id="AYNKCIK"/>
<dbReference type="Gene3D" id="2.170.150.10">
    <property type="entry name" value="Metal Binding Protein, Guanine Nucleotide Exchange Factor, Chain A"/>
    <property type="match status" value="1"/>
</dbReference>
<comment type="similarity">
    <text evidence="2">Belongs to the TCTP family.</text>
</comment>
<dbReference type="SUPFAM" id="SSF51316">
    <property type="entry name" value="Mss4-like"/>
    <property type="match status" value="1"/>
</dbReference>
<dbReference type="GeneID" id="108670799"/>
<dbReference type="InterPro" id="IPR011057">
    <property type="entry name" value="Mss4-like_sf"/>
</dbReference>
<dbReference type="OrthoDB" id="10248936at2759"/>
<dbReference type="InterPro" id="IPR018105">
    <property type="entry name" value="Translational_control_tumour_p"/>
</dbReference>
<dbReference type="RefSeq" id="XP_018013783.1">
    <property type="nucleotide sequence ID" value="XM_018158294.2"/>
</dbReference>
<dbReference type="AlphaFoldDB" id="A0A8B7NJE9"/>
<dbReference type="InterPro" id="IPR034737">
    <property type="entry name" value="TCTP"/>
</dbReference>
<dbReference type="PANTHER" id="PTHR11991:SF0">
    <property type="entry name" value="TRANSLATIONALLY-CONTROLLED TUMOR PROTEIN"/>
    <property type="match status" value="1"/>
</dbReference>
<name>A0A8B7NJE9_HYAAZ</name>
<evidence type="ECO:0000256" key="2">
    <source>
        <dbReference type="PROSITE-ProRule" id="PRU01133"/>
    </source>
</evidence>
<dbReference type="FunFam" id="2.170.150.10:FF:000002">
    <property type="entry name" value="Translationally-controlled tumor protein homolog"/>
    <property type="match status" value="1"/>
</dbReference>
<feature type="domain" description="TCTP" evidence="3">
    <location>
        <begin position="1"/>
        <end position="171"/>
    </location>
</feature>
<dbReference type="Proteomes" id="UP000694843">
    <property type="component" value="Unplaced"/>
</dbReference>
<dbReference type="InterPro" id="IPR011323">
    <property type="entry name" value="Mss4/transl-control_tumour"/>
</dbReference>
<keyword evidence="4" id="KW-1185">Reference proteome</keyword>
<organism evidence="4 5">
    <name type="scientific">Hyalella azteca</name>
    <name type="common">Amphipod</name>
    <dbReference type="NCBI Taxonomy" id="294128"/>
    <lineage>
        <taxon>Eukaryota</taxon>
        <taxon>Metazoa</taxon>
        <taxon>Ecdysozoa</taxon>
        <taxon>Arthropoda</taxon>
        <taxon>Crustacea</taxon>
        <taxon>Multicrustacea</taxon>
        <taxon>Malacostraca</taxon>
        <taxon>Eumalacostraca</taxon>
        <taxon>Peracarida</taxon>
        <taxon>Amphipoda</taxon>
        <taxon>Senticaudata</taxon>
        <taxon>Talitrida</taxon>
        <taxon>Talitroidea</taxon>
        <taxon>Hyalellidae</taxon>
        <taxon>Hyalella</taxon>
    </lineage>
</organism>
<dbReference type="PANTHER" id="PTHR11991">
    <property type="entry name" value="TRANSLATIONALLY CONTROLLED TUMOR PROTEIN-RELATED"/>
    <property type="match status" value="1"/>
</dbReference>
<dbReference type="GO" id="GO:0005509">
    <property type="term" value="F:calcium ion binding"/>
    <property type="evidence" value="ECO:0007669"/>
    <property type="project" value="TreeGrafter"/>
</dbReference>
<dbReference type="GO" id="GO:0005737">
    <property type="term" value="C:cytoplasm"/>
    <property type="evidence" value="ECO:0007669"/>
    <property type="project" value="TreeGrafter"/>
</dbReference>
<accession>A0A8B7NJE9</accession>
<evidence type="ECO:0000259" key="3">
    <source>
        <dbReference type="PROSITE" id="PS51797"/>
    </source>
</evidence>
<evidence type="ECO:0000313" key="4">
    <source>
        <dbReference type="Proteomes" id="UP000694843"/>
    </source>
</evidence>
<dbReference type="KEGG" id="hazt:108670799"/>
<dbReference type="Pfam" id="PF00838">
    <property type="entry name" value="TCTP"/>
    <property type="match status" value="1"/>
</dbReference>
<evidence type="ECO:0000313" key="5">
    <source>
        <dbReference type="RefSeq" id="XP_018013783.1"/>
    </source>
</evidence>